<protein>
    <submittedName>
        <fullName evidence="2">Uncharacterized protein</fullName>
    </submittedName>
</protein>
<reference evidence="3" key="1">
    <citation type="journal article" date="2019" name="Int. J. Syst. Evol. Microbiol.">
        <title>The Global Catalogue of Microorganisms (GCM) 10K type strain sequencing project: providing services to taxonomists for standard genome sequencing and annotation.</title>
        <authorList>
            <consortium name="The Broad Institute Genomics Platform"/>
            <consortium name="The Broad Institute Genome Sequencing Center for Infectious Disease"/>
            <person name="Wu L."/>
            <person name="Ma J."/>
        </authorList>
    </citation>
    <scope>NUCLEOTIDE SEQUENCE [LARGE SCALE GENOMIC DNA]</scope>
    <source>
        <strain evidence="3">CGMCC 4.7426</strain>
    </source>
</reference>
<dbReference type="RefSeq" id="WP_390298134.1">
    <property type="nucleotide sequence ID" value="NZ_JBHSFU010000009.1"/>
</dbReference>
<evidence type="ECO:0000313" key="2">
    <source>
        <dbReference type="EMBL" id="MFC4559620.1"/>
    </source>
</evidence>
<keyword evidence="3" id="KW-1185">Reference proteome</keyword>
<feature type="transmembrane region" description="Helical" evidence="1">
    <location>
        <begin position="6"/>
        <end position="28"/>
    </location>
</feature>
<organism evidence="2 3">
    <name type="scientific">Virgibacillus kekensis</name>
    <dbReference type="NCBI Taxonomy" id="202261"/>
    <lineage>
        <taxon>Bacteria</taxon>
        <taxon>Bacillati</taxon>
        <taxon>Bacillota</taxon>
        <taxon>Bacilli</taxon>
        <taxon>Bacillales</taxon>
        <taxon>Bacillaceae</taxon>
        <taxon>Virgibacillus</taxon>
    </lineage>
</organism>
<name>A0ABV9DNP9_9BACI</name>
<sequence length="65" mass="6729">MGKLVYIISGILMVCLSLLTGAIIVQIAKVNNSSLSGISVSLVLLVFVIGISLVVASSINEPKDN</sequence>
<dbReference type="Proteomes" id="UP001595989">
    <property type="component" value="Unassembled WGS sequence"/>
</dbReference>
<evidence type="ECO:0000313" key="3">
    <source>
        <dbReference type="Proteomes" id="UP001595989"/>
    </source>
</evidence>
<dbReference type="EMBL" id="JBHSFU010000009">
    <property type="protein sequence ID" value="MFC4559620.1"/>
    <property type="molecule type" value="Genomic_DNA"/>
</dbReference>
<keyword evidence="1" id="KW-1133">Transmembrane helix</keyword>
<accession>A0ABV9DNP9</accession>
<keyword evidence="1" id="KW-0472">Membrane</keyword>
<proteinExistence type="predicted"/>
<keyword evidence="1" id="KW-0812">Transmembrane</keyword>
<evidence type="ECO:0000256" key="1">
    <source>
        <dbReference type="SAM" id="Phobius"/>
    </source>
</evidence>
<comment type="caution">
    <text evidence="2">The sequence shown here is derived from an EMBL/GenBank/DDBJ whole genome shotgun (WGS) entry which is preliminary data.</text>
</comment>
<gene>
    <name evidence="2" type="ORF">ACFO3D_15615</name>
</gene>
<feature type="transmembrane region" description="Helical" evidence="1">
    <location>
        <begin position="40"/>
        <end position="59"/>
    </location>
</feature>